<feature type="region of interest" description="Disordered" evidence="1">
    <location>
        <begin position="65"/>
        <end position="87"/>
    </location>
</feature>
<evidence type="ECO:0000256" key="2">
    <source>
        <dbReference type="SAM" id="SignalP"/>
    </source>
</evidence>
<comment type="caution">
    <text evidence="3">The sequence shown here is derived from an EMBL/GenBank/DDBJ whole genome shotgun (WGS) entry which is preliminary data.</text>
</comment>
<dbReference type="EMBL" id="RQJO01000011">
    <property type="protein sequence ID" value="RRA99917.1"/>
    <property type="molecule type" value="Genomic_DNA"/>
</dbReference>
<reference evidence="3 4" key="1">
    <citation type="submission" date="2018-11" db="EMBL/GenBank/DDBJ databases">
        <authorList>
            <person name="Zhou Z."/>
            <person name="Wang G."/>
        </authorList>
    </citation>
    <scope>NUCLEOTIDE SEQUENCE [LARGE SCALE GENOMIC DNA]</scope>
    <source>
        <strain evidence="3 4">KCTC52004</strain>
    </source>
</reference>
<proteinExistence type="predicted"/>
<sequence length="419" mass="46851">MKRLCVLACLLVFGNAFVAHAQQVGQPLPVWQEGNLDIHQINTGRGNSAFLILPDGTTVLIDAGELDPTDPRTMSPRNTPAKPNGDRHAGEWIARYARKALSFRTDPAIDYAIMTHFHDDHMGAPSKTSKKAPAGDYVLTGVTEVAEHIPVRKIIDRAWPDYNYPISGDPFPLVTNYRQFINWQIQNKGLKVERLQAGRNDQIQLLKQPAKYKDKFEIRNLAVNGEIWTGVGSVTRQHFPELKSLPQNQYPSENMCSMALRLSYGKFDYFSGGDIPGVLQFGQPTWHDVETPVAQVVGPVEVQLLDHHGNRDSQNGFLLGSLRPRVLVIPVWSSDHPGHDVLARIYSQQVYPGDRDVFATNMLEANKLVIGELLNRLKSDSGHVLVRVDPGGDSYRVIILDDNDESFRVKAVHGPYQAR</sequence>
<dbReference type="SUPFAM" id="SSF56281">
    <property type="entry name" value="Metallo-hydrolase/oxidoreductase"/>
    <property type="match status" value="1"/>
</dbReference>
<dbReference type="InterPro" id="IPR036866">
    <property type="entry name" value="RibonucZ/Hydroxyglut_hydro"/>
</dbReference>
<protein>
    <recommendedName>
        <fullName evidence="5">MBL fold metallo-hydrolase</fullName>
    </recommendedName>
</protein>
<name>A0A3P1BFQ5_9BACT</name>
<evidence type="ECO:0008006" key="5">
    <source>
        <dbReference type="Google" id="ProtNLM"/>
    </source>
</evidence>
<organism evidence="3 4">
    <name type="scientific">Larkinella rosea</name>
    <dbReference type="NCBI Taxonomy" id="2025312"/>
    <lineage>
        <taxon>Bacteria</taxon>
        <taxon>Pseudomonadati</taxon>
        <taxon>Bacteroidota</taxon>
        <taxon>Cytophagia</taxon>
        <taxon>Cytophagales</taxon>
        <taxon>Spirosomataceae</taxon>
        <taxon>Larkinella</taxon>
    </lineage>
</organism>
<dbReference type="Proteomes" id="UP000271925">
    <property type="component" value="Unassembled WGS sequence"/>
</dbReference>
<gene>
    <name evidence="3" type="ORF">EHT25_25130</name>
</gene>
<accession>A0A3P1BFQ5</accession>
<dbReference type="OrthoDB" id="9761531at2"/>
<dbReference type="InterPro" id="IPR052159">
    <property type="entry name" value="Competence_DNA_uptake"/>
</dbReference>
<evidence type="ECO:0000313" key="4">
    <source>
        <dbReference type="Proteomes" id="UP000271925"/>
    </source>
</evidence>
<evidence type="ECO:0000313" key="3">
    <source>
        <dbReference type="EMBL" id="RRA99917.1"/>
    </source>
</evidence>
<feature type="chain" id="PRO_5018124993" description="MBL fold metallo-hydrolase" evidence="2">
    <location>
        <begin position="22"/>
        <end position="419"/>
    </location>
</feature>
<dbReference type="Gene3D" id="3.60.15.10">
    <property type="entry name" value="Ribonuclease Z/Hydroxyacylglutathione hydrolase-like"/>
    <property type="match status" value="1"/>
</dbReference>
<keyword evidence="2" id="KW-0732">Signal</keyword>
<keyword evidence="4" id="KW-1185">Reference proteome</keyword>
<feature type="signal peptide" evidence="2">
    <location>
        <begin position="1"/>
        <end position="21"/>
    </location>
</feature>
<dbReference type="AlphaFoldDB" id="A0A3P1BFQ5"/>
<dbReference type="RefSeq" id="WP_124877949.1">
    <property type="nucleotide sequence ID" value="NZ_RQJO01000011.1"/>
</dbReference>
<evidence type="ECO:0000256" key="1">
    <source>
        <dbReference type="SAM" id="MobiDB-lite"/>
    </source>
</evidence>
<dbReference type="PANTHER" id="PTHR30619:SF1">
    <property type="entry name" value="RECOMBINATION PROTEIN 2"/>
    <property type="match status" value="1"/>
</dbReference>
<dbReference type="PANTHER" id="PTHR30619">
    <property type="entry name" value="DNA INTERNALIZATION/COMPETENCE PROTEIN COMEC/REC2"/>
    <property type="match status" value="1"/>
</dbReference>